<accession>A0AAD8NDA3</accession>
<reference evidence="1" key="1">
    <citation type="journal article" date="2023" name="bioRxiv">
        <title>Improved chromosome-level genome assembly for marigold (Tagetes erecta).</title>
        <authorList>
            <person name="Jiang F."/>
            <person name="Yuan L."/>
            <person name="Wang S."/>
            <person name="Wang H."/>
            <person name="Xu D."/>
            <person name="Wang A."/>
            <person name="Fan W."/>
        </authorList>
    </citation>
    <scope>NUCLEOTIDE SEQUENCE</scope>
    <source>
        <strain evidence="1">WSJ</strain>
        <tissue evidence="1">Leaf</tissue>
    </source>
</reference>
<sequence length="152" mass="16788">MQPNCRVDGGWLGWIWTTLFVSRRTDHAAEATDQAVNINAAEATDQAAEASAESAGTVPFLSTIACDQRLLNGWTGYKLKQLALDATKEYCICKDGSDGSDGSGQLCLAAEETKQLHKEIEQQLKLQVTLWQPVIVQRRIMSEDLHQPRSRA</sequence>
<proteinExistence type="predicted"/>
<name>A0AAD8NDA3_TARER</name>
<dbReference type="AlphaFoldDB" id="A0AAD8NDA3"/>
<organism evidence="1 2">
    <name type="scientific">Tagetes erecta</name>
    <name type="common">African marigold</name>
    <dbReference type="NCBI Taxonomy" id="13708"/>
    <lineage>
        <taxon>Eukaryota</taxon>
        <taxon>Viridiplantae</taxon>
        <taxon>Streptophyta</taxon>
        <taxon>Embryophyta</taxon>
        <taxon>Tracheophyta</taxon>
        <taxon>Spermatophyta</taxon>
        <taxon>Magnoliopsida</taxon>
        <taxon>eudicotyledons</taxon>
        <taxon>Gunneridae</taxon>
        <taxon>Pentapetalae</taxon>
        <taxon>asterids</taxon>
        <taxon>campanulids</taxon>
        <taxon>Asterales</taxon>
        <taxon>Asteraceae</taxon>
        <taxon>Asteroideae</taxon>
        <taxon>Heliantheae alliance</taxon>
        <taxon>Tageteae</taxon>
        <taxon>Tagetes</taxon>
    </lineage>
</organism>
<protein>
    <submittedName>
        <fullName evidence="1">Uncharacterized protein</fullName>
    </submittedName>
</protein>
<gene>
    <name evidence="1" type="ORF">QVD17_38138</name>
</gene>
<evidence type="ECO:0000313" key="1">
    <source>
        <dbReference type="EMBL" id="KAK1411585.1"/>
    </source>
</evidence>
<evidence type="ECO:0000313" key="2">
    <source>
        <dbReference type="Proteomes" id="UP001229421"/>
    </source>
</evidence>
<dbReference type="Proteomes" id="UP001229421">
    <property type="component" value="Unassembled WGS sequence"/>
</dbReference>
<keyword evidence="2" id="KW-1185">Reference proteome</keyword>
<comment type="caution">
    <text evidence="1">The sequence shown here is derived from an EMBL/GenBank/DDBJ whole genome shotgun (WGS) entry which is preliminary data.</text>
</comment>
<dbReference type="EMBL" id="JAUHHV010000010">
    <property type="protein sequence ID" value="KAK1411585.1"/>
    <property type="molecule type" value="Genomic_DNA"/>
</dbReference>